<dbReference type="Pfam" id="PF12843">
    <property type="entry name" value="QSregVF_b"/>
    <property type="match status" value="1"/>
</dbReference>
<evidence type="ECO:0000313" key="2">
    <source>
        <dbReference type="Proteomes" id="UP000811899"/>
    </source>
</evidence>
<gene>
    <name evidence="1" type="ORF">KI809_09275</name>
</gene>
<protein>
    <submittedName>
        <fullName evidence="1">DUF3820 family protein</fullName>
    </submittedName>
</protein>
<comment type="caution">
    <text evidence="1">The sequence shown here is derived from an EMBL/GenBank/DDBJ whole genome shotgun (WGS) entry which is preliminary data.</text>
</comment>
<dbReference type="AlphaFoldDB" id="A0AAW4L0A4"/>
<dbReference type="EMBL" id="JAHCVJ010000003">
    <property type="protein sequence ID" value="MBT0664489.1"/>
    <property type="molecule type" value="Genomic_DNA"/>
</dbReference>
<dbReference type="Proteomes" id="UP000811899">
    <property type="component" value="Unassembled WGS sequence"/>
</dbReference>
<sequence length="89" mass="9931">MDTLRPCTEASGNPDDLIELAEMRMPFGKYQGQLLIDLPEPYVVWFAKKGFPEGKLGRMLQAVYDIKANGLEYLFEPLRPGRAPGTGSN</sequence>
<reference evidence="1 2" key="1">
    <citation type="submission" date="2021-05" db="EMBL/GenBank/DDBJ databases">
        <title>The draft genome of Geobacter pelophilus DSM 12255.</title>
        <authorList>
            <person name="Xu Z."/>
            <person name="Masuda Y."/>
            <person name="Itoh H."/>
            <person name="Senoo K."/>
        </authorList>
    </citation>
    <scope>NUCLEOTIDE SEQUENCE [LARGE SCALE GENOMIC DNA]</scope>
    <source>
        <strain evidence="1 2">DSM 12255</strain>
    </source>
</reference>
<evidence type="ECO:0000313" key="1">
    <source>
        <dbReference type="EMBL" id="MBT0664489.1"/>
    </source>
</evidence>
<dbReference type="InterPro" id="IPR024530">
    <property type="entry name" value="QSregVF_b"/>
</dbReference>
<organism evidence="1 2">
    <name type="scientific">Geoanaerobacter pelophilus</name>
    <dbReference type="NCBI Taxonomy" id="60036"/>
    <lineage>
        <taxon>Bacteria</taxon>
        <taxon>Pseudomonadati</taxon>
        <taxon>Thermodesulfobacteriota</taxon>
        <taxon>Desulfuromonadia</taxon>
        <taxon>Geobacterales</taxon>
        <taxon>Geobacteraceae</taxon>
        <taxon>Geoanaerobacter</taxon>
    </lineage>
</organism>
<keyword evidence="2" id="KW-1185">Reference proteome</keyword>
<accession>A0AAW4L0A4</accession>
<name>A0AAW4L0A4_9BACT</name>
<proteinExistence type="predicted"/>